<dbReference type="Proteomes" id="UP000235672">
    <property type="component" value="Unassembled WGS sequence"/>
</dbReference>
<dbReference type="AlphaFoldDB" id="A0A2J6Q3L4"/>
<evidence type="ECO:0000313" key="2">
    <source>
        <dbReference type="Proteomes" id="UP000235672"/>
    </source>
</evidence>
<name>A0A2J6Q3L4_9HELO</name>
<protein>
    <submittedName>
        <fullName evidence="1">Uncharacterized protein</fullName>
    </submittedName>
</protein>
<evidence type="ECO:0000313" key="1">
    <source>
        <dbReference type="EMBL" id="PMD20841.1"/>
    </source>
</evidence>
<proteinExistence type="predicted"/>
<accession>A0A2J6Q3L4</accession>
<gene>
    <name evidence="1" type="ORF">NA56DRAFT_704072</name>
</gene>
<sequence length="257" mass="26900">MAESIVGLALGVFYVGRISSTGNKVGGSWWRLTDTFDYPFSARDGWACDDEEWSGGVEERGLRRKWRQLHVGKAVAARRLFSVSKQGVPSVDWGGPEGGLPAQVVDVGVGDIGESCPSYDSAVNVAPSCSAGGGAGAVEGGLTETLVWRSRLHSNIGGGGNAADTAVILDRDGPDLLSDLEVCGWWRPVEHKQKHSSATQSSGPPQTTTGLFCGELEILGDSSVRYDSVEACSTVQYSVTNRAQEAPELGPAAGTGA</sequence>
<dbReference type="EMBL" id="KZ613483">
    <property type="protein sequence ID" value="PMD20841.1"/>
    <property type="molecule type" value="Genomic_DNA"/>
</dbReference>
<organism evidence="1 2">
    <name type="scientific">Hyaloscypha hepaticicola</name>
    <dbReference type="NCBI Taxonomy" id="2082293"/>
    <lineage>
        <taxon>Eukaryota</taxon>
        <taxon>Fungi</taxon>
        <taxon>Dikarya</taxon>
        <taxon>Ascomycota</taxon>
        <taxon>Pezizomycotina</taxon>
        <taxon>Leotiomycetes</taxon>
        <taxon>Helotiales</taxon>
        <taxon>Hyaloscyphaceae</taxon>
        <taxon>Hyaloscypha</taxon>
    </lineage>
</organism>
<reference evidence="1 2" key="1">
    <citation type="submission" date="2016-05" db="EMBL/GenBank/DDBJ databases">
        <title>A degradative enzymes factory behind the ericoid mycorrhizal symbiosis.</title>
        <authorList>
            <consortium name="DOE Joint Genome Institute"/>
            <person name="Martino E."/>
            <person name="Morin E."/>
            <person name="Grelet G."/>
            <person name="Kuo A."/>
            <person name="Kohler A."/>
            <person name="Daghino S."/>
            <person name="Barry K."/>
            <person name="Choi C."/>
            <person name="Cichocki N."/>
            <person name="Clum A."/>
            <person name="Copeland A."/>
            <person name="Hainaut M."/>
            <person name="Haridas S."/>
            <person name="Labutti K."/>
            <person name="Lindquist E."/>
            <person name="Lipzen A."/>
            <person name="Khouja H.-R."/>
            <person name="Murat C."/>
            <person name="Ohm R."/>
            <person name="Olson A."/>
            <person name="Spatafora J."/>
            <person name="Veneault-Fourrey C."/>
            <person name="Henrissat B."/>
            <person name="Grigoriev I."/>
            <person name="Martin F."/>
            <person name="Perotto S."/>
        </authorList>
    </citation>
    <scope>NUCLEOTIDE SEQUENCE [LARGE SCALE GENOMIC DNA]</scope>
    <source>
        <strain evidence="1 2">UAMH 7357</strain>
    </source>
</reference>
<keyword evidence="2" id="KW-1185">Reference proteome</keyword>